<dbReference type="Pfam" id="PF16335">
    <property type="entry name" value="GtaA_6_Hairpin"/>
    <property type="match status" value="1"/>
</dbReference>
<dbReference type="InterPro" id="IPR032514">
    <property type="entry name" value="GtaA_central"/>
</dbReference>
<organism evidence="6 7">
    <name type="scientific">Mycena venus</name>
    <dbReference type="NCBI Taxonomy" id="2733690"/>
    <lineage>
        <taxon>Eukaryota</taxon>
        <taxon>Fungi</taxon>
        <taxon>Dikarya</taxon>
        <taxon>Basidiomycota</taxon>
        <taxon>Agaricomycotina</taxon>
        <taxon>Agaricomycetes</taxon>
        <taxon>Agaricomycetidae</taxon>
        <taxon>Agaricales</taxon>
        <taxon>Marasmiineae</taxon>
        <taxon>Mycenaceae</taxon>
        <taxon>Mycena</taxon>
    </lineage>
</organism>
<feature type="domain" description="Glutaminase A central" evidence="4">
    <location>
        <begin position="339"/>
        <end position="678"/>
    </location>
</feature>
<feature type="compositionally biased region" description="Basic and acidic residues" evidence="1">
    <location>
        <begin position="863"/>
        <end position="884"/>
    </location>
</feature>
<feature type="compositionally biased region" description="Low complexity" evidence="1">
    <location>
        <begin position="710"/>
        <end position="721"/>
    </location>
</feature>
<feature type="domain" description="Glutaminase A N-terminal" evidence="5">
    <location>
        <begin position="104"/>
        <end position="334"/>
    </location>
</feature>
<comment type="caution">
    <text evidence="6">The sequence shown here is derived from an EMBL/GenBank/DDBJ whole genome shotgun (WGS) entry which is preliminary data.</text>
</comment>
<evidence type="ECO:0000259" key="4">
    <source>
        <dbReference type="Pfam" id="PF16335"/>
    </source>
</evidence>
<protein>
    <recommendedName>
        <fullName evidence="8">DUF1793-domain-containing protein</fullName>
    </recommendedName>
</protein>
<dbReference type="OrthoDB" id="3918848at2759"/>
<evidence type="ECO:0008006" key="8">
    <source>
        <dbReference type="Google" id="ProtNLM"/>
    </source>
</evidence>
<feature type="signal peptide" evidence="3">
    <location>
        <begin position="1"/>
        <end position="25"/>
    </location>
</feature>
<dbReference type="PANTHER" id="PTHR31987:SF1">
    <property type="entry name" value="GLUTAMINASE A"/>
    <property type="match status" value="1"/>
</dbReference>
<proteinExistence type="predicted"/>
<keyword evidence="3" id="KW-0732">Signal</keyword>
<dbReference type="EMBL" id="JACAZI010000002">
    <property type="protein sequence ID" value="KAF7368334.1"/>
    <property type="molecule type" value="Genomic_DNA"/>
</dbReference>
<dbReference type="SUPFAM" id="SSF48208">
    <property type="entry name" value="Six-hairpin glycosidases"/>
    <property type="match status" value="1"/>
</dbReference>
<keyword evidence="2" id="KW-0812">Transmembrane</keyword>
<feature type="transmembrane region" description="Helical" evidence="2">
    <location>
        <begin position="736"/>
        <end position="758"/>
    </location>
</feature>
<dbReference type="Gene3D" id="1.50.10.10">
    <property type="match status" value="1"/>
</dbReference>
<keyword evidence="2" id="KW-1133">Transmembrane helix</keyword>
<dbReference type="GO" id="GO:0005975">
    <property type="term" value="P:carbohydrate metabolic process"/>
    <property type="evidence" value="ECO:0007669"/>
    <property type="project" value="InterPro"/>
</dbReference>
<keyword evidence="2" id="KW-0472">Membrane</keyword>
<dbReference type="GO" id="GO:0003824">
    <property type="term" value="F:catalytic activity"/>
    <property type="evidence" value="ECO:0007669"/>
    <property type="project" value="UniProtKB-ARBA"/>
</dbReference>
<feature type="region of interest" description="Disordered" evidence="1">
    <location>
        <begin position="710"/>
        <end position="730"/>
    </location>
</feature>
<dbReference type="Pfam" id="PF17168">
    <property type="entry name" value="DUF5127"/>
    <property type="match status" value="1"/>
</dbReference>
<evidence type="ECO:0000313" key="7">
    <source>
        <dbReference type="Proteomes" id="UP000620124"/>
    </source>
</evidence>
<dbReference type="AlphaFoldDB" id="A0A8H7DAI6"/>
<feature type="region of interest" description="Disordered" evidence="1">
    <location>
        <begin position="769"/>
        <end position="813"/>
    </location>
</feature>
<keyword evidence="7" id="KW-1185">Reference proteome</keyword>
<sequence>MLCRNSLIRLGILQLWSTWFAPAFAQQTFFPSAVPLAVRTPTFNCWLDTNNGSNPMTNWPTFWNDLHILGWAGYIKVDGLTYHWLGDPVPGNASTWVATQVTPTRTILTVQAGPMQLNVTFLSPIEPNDWALQSFPFSYVYLDGKATDGKTHSIQLYSDISGEWVTNDFGTGIQWSTSQTSNTVYHQVGSTTPTSVFTDVAEDSVAYHAISRTQPNLISVVGTDQQLRTQFAAPGAGFTLSSDLAGQIGNVRGGDGKFPVLAHAMNLGTTDTISSVAWAVGVIRDPITTFAGTQRRAYYWSQHAVIGDAIDAFMADFPAAVTRAIALDQKILQDASAVSQNYADLISLGTRQAMAGLEITLSTSSDGTFNFSDVKAFMKDVGNSGRVNPTEAIYAALPAFMYLNASITGALLEPLLEYQSSSAYTNSYAAPDLGTAYPAVPGNPNNNAVYGIENSGNMLILVLAHARSSGDGSLIGKYYNLLKSWGDYLSTNALIPAQQTSADARDTGLAQTHGNVTNLALKGIIAVQAMSEISQLMGQTADAQKYATTAKNSMQSWVGLTTLPSGQLRWTYGDTTYGLMYNLLADKLLQLNLVPSSVYSGESTTLTKIAAQETFGFPLSNDSNSNARSDWTSFSAAAAPDTATRNLLISSVRKYASSNLTKGTFPTLYNAQNGAGPGAGGSSERFCKPGTRSDVLCSGIEVVTNKTVVVPPPATSAAPSGSSGGGSKKKKSNAGAIAGGIIGGLAALFLGAGIVIFMRRRGRRRDLNDGLEAPRPYQASPNMAGLFGGSSVIATSPSSDSPAVPPSQAPDAHTFPLAHKTALAGGSRNVAIPMSPASSHPSSSQPPSSHQPPSSAAGSSVSRRTDEDLRTEMRRLRQEVEELRATQGVPQEAPPGYQ</sequence>
<dbReference type="PANTHER" id="PTHR31987">
    <property type="entry name" value="GLUTAMINASE A-RELATED"/>
    <property type="match status" value="1"/>
</dbReference>
<evidence type="ECO:0000313" key="6">
    <source>
        <dbReference type="EMBL" id="KAF7368334.1"/>
    </source>
</evidence>
<gene>
    <name evidence="6" type="ORF">MVEN_00154800</name>
</gene>
<feature type="chain" id="PRO_5034998321" description="DUF1793-domain-containing protein" evidence="3">
    <location>
        <begin position="26"/>
        <end position="898"/>
    </location>
</feature>
<evidence type="ECO:0000256" key="2">
    <source>
        <dbReference type="SAM" id="Phobius"/>
    </source>
</evidence>
<feature type="region of interest" description="Disordered" evidence="1">
    <location>
        <begin position="829"/>
        <end position="898"/>
    </location>
</feature>
<dbReference type="Proteomes" id="UP000620124">
    <property type="component" value="Unassembled WGS sequence"/>
</dbReference>
<evidence type="ECO:0000256" key="1">
    <source>
        <dbReference type="SAM" id="MobiDB-lite"/>
    </source>
</evidence>
<dbReference type="InterPro" id="IPR052743">
    <property type="entry name" value="Glutaminase_GtaA"/>
</dbReference>
<evidence type="ECO:0000259" key="5">
    <source>
        <dbReference type="Pfam" id="PF17168"/>
    </source>
</evidence>
<accession>A0A8H7DAI6</accession>
<dbReference type="InterPro" id="IPR008928">
    <property type="entry name" value="6-hairpin_glycosidase_sf"/>
</dbReference>
<dbReference type="InterPro" id="IPR033433">
    <property type="entry name" value="GtaA_N"/>
</dbReference>
<name>A0A8H7DAI6_9AGAR</name>
<feature type="compositionally biased region" description="Low complexity" evidence="1">
    <location>
        <begin position="835"/>
        <end position="860"/>
    </location>
</feature>
<dbReference type="InterPro" id="IPR012341">
    <property type="entry name" value="6hp_glycosidase-like_sf"/>
</dbReference>
<evidence type="ECO:0000256" key="3">
    <source>
        <dbReference type="SAM" id="SignalP"/>
    </source>
</evidence>
<reference evidence="6" key="1">
    <citation type="submission" date="2020-05" db="EMBL/GenBank/DDBJ databases">
        <title>Mycena genomes resolve the evolution of fungal bioluminescence.</title>
        <authorList>
            <person name="Tsai I.J."/>
        </authorList>
    </citation>
    <scope>NUCLEOTIDE SEQUENCE</scope>
    <source>
        <strain evidence="6">CCC161011</strain>
    </source>
</reference>